<name>A0A3N4K320_9PEZI</name>
<proteinExistence type="predicted"/>
<keyword evidence="1" id="KW-0175">Coiled coil</keyword>
<evidence type="ECO:0000256" key="1">
    <source>
        <dbReference type="SAM" id="Coils"/>
    </source>
</evidence>
<evidence type="ECO:0000313" key="3">
    <source>
        <dbReference type="EMBL" id="RPB00305.1"/>
    </source>
</evidence>
<dbReference type="AlphaFoldDB" id="A0A3N4K320"/>
<dbReference type="Proteomes" id="UP000276215">
    <property type="component" value="Unassembled WGS sequence"/>
</dbReference>
<gene>
    <name evidence="3" type="ORF">L873DRAFT_1901007</name>
</gene>
<dbReference type="EMBL" id="ML120381">
    <property type="protein sequence ID" value="RPB00305.1"/>
    <property type="molecule type" value="Genomic_DNA"/>
</dbReference>
<accession>A0A3N4K320</accession>
<feature type="coiled-coil region" evidence="1">
    <location>
        <begin position="117"/>
        <end position="148"/>
    </location>
</feature>
<evidence type="ECO:0000313" key="4">
    <source>
        <dbReference type="Proteomes" id="UP000276215"/>
    </source>
</evidence>
<sequence>MFNVRIRDLGAFIRPYHQAYSYHYVVHNRIFKISPHRQHSRNRANSTKEATAVDDTAGRESSKEPPLTTSQRLTLLEKETREIPKRVGALLFATYGTKFWSDSIIETKIGKQVAAGHARLKRRIDDVEMKLERRNDEAEMKLEKKFLELEGVCPHSAEARDRQGSLNQAAEREGVTCFFLLPVEQYGRTV</sequence>
<protein>
    <submittedName>
        <fullName evidence="3">Uncharacterized protein</fullName>
    </submittedName>
</protein>
<reference evidence="3 4" key="1">
    <citation type="journal article" date="2018" name="Nat. Ecol. Evol.">
        <title>Pezizomycetes genomes reveal the molecular basis of ectomycorrhizal truffle lifestyle.</title>
        <authorList>
            <person name="Murat C."/>
            <person name="Payen T."/>
            <person name="Noel B."/>
            <person name="Kuo A."/>
            <person name="Morin E."/>
            <person name="Chen J."/>
            <person name="Kohler A."/>
            <person name="Krizsan K."/>
            <person name="Balestrini R."/>
            <person name="Da Silva C."/>
            <person name="Montanini B."/>
            <person name="Hainaut M."/>
            <person name="Levati E."/>
            <person name="Barry K.W."/>
            <person name="Belfiori B."/>
            <person name="Cichocki N."/>
            <person name="Clum A."/>
            <person name="Dockter R.B."/>
            <person name="Fauchery L."/>
            <person name="Guy J."/>
            <person name="Iotti M."/>
            <person name="Le Tacon F."/>
            <person name="Lindquist E.A."/>
            <person name="Lipzen A."/>
            <person name="Malagnac F."/>
            <person name="Mello A."/>
            <person name="Molinier V."/>
            <person name="Miyauchi S."/>
            <person name="Poulain J."/>
            <person name="Riccioni C."/>
            <person name="Rubini A."/>
            <person name="Sitrit Y."/>
            <person name="Splivallo R."/>
            <person name="Traeger S."/>
            <person name="Wang M."/>
            <person name="Zifcakova L."/>
            <person name="Wipf D."/>
            <person name="Zambonelli A."/>
            <person name="Paolocci F."/>
            <person name="Nowrousian M."/>
            <person name="Ottonello S."/>
            <person name="Baldrian P."/>
            <person name="Spatafora J.W."/>
            <person name="Henrissat B."/>
            <person name="Nagy L.G."/>
            <person name="Aury J.M."/>
            <person name="Wincker P."/>
            <person name="Grigoriev I.V."/>
            <person name="Bonfante P."/>
            <person name="Martin F.M."/>
        </authorList>
    </citation>
    <scope>NUCLEOTIDE SEQUENCE [LARGE SCALE GENOMIC DNA]</scope>
    <source>
        <strain evidence="3 4">120613-1</strain>
    </source>
</reference>
<organism evidence="3 4">
    <name type="scientific">Choiromyces venosus 120613-1</name>
    <dbReference type="NCBI Taxonomy" id="1336337"/>
    <lineage>
        <taxon>Eukaryota</taxon>
        <taxon>Fungi</taxon>
        <taxon>Dikarya</taxon>
        <taxon>Ascomycota</taxon>
        <taxon>Pezizomycotina</taxon>
        <taxon>Pezizomycetes</taxon>
        <taxon>Pezizales</taxon>
        <taxon>Tuberaceae</taxon>
        <taxon>Choiromyces</taxon>
    </lineage>
</organism>
<feature type="region of interest" description="Disordered" evidence="2">
    <location>
        <begin position="36"/>
        <end position="69"/>
    </location>
</feature>
<evidence type="ECO:0000256" key="2">
    <source>
        <dbReference type="SAM" id="MobiDB-lite"/>
    </source>
</evidence>
<keyword evidence="4" id="KW-1185">Reference proteome</keyword>